<evidence type="ECO:0000259" key="6">
    <source>
        <dbReference type="Pfam" id="PF13407"/>
    </source>
</evidence>
<comment type="similarity">
    <text evidence="2">Belongs to the bacterial solute-binding protein 2 family.</text>
</comment>
<evidence type="ECO:0000256" key="5">
    <source>
        <dbReference type="SAM" id="SignalP"/>
    </source>
</evidence>
<feature type="chain" id="PRO_5039250875" description="Periplasmic binding protein domain-containing protein" evidence="5">
    <location>
        <begin position="22"/>
        <end position="349"/>
    </location>
</feature>
<accession>G5I9T2</accession>
<dbReference type="InterPro" id="IPR025997">
    <property type="entry name" value="SBP_2_dom"/>
</dbReference>
<dbReference type="Gene3D" id="3.40.50.2300">
    <property type="match status" value="2"/>
</dbReference>
<evidence type="ECO:0000313" key="8">
    <source>
        <dbReference type="Proteomes" id="UP000005384"/>
    </source>
</evidence>
<keyword evidence="3 5" id="KW-0732">Signal</keyword>
<dbReference type="PANTHER" id="PTHR46847">
    <property type="entry name" value="D-ALLOSE-BINDING PERIPLASMIC PROTEIN-RELATED"/>
    <property type="match status" value="1"/>
</dbReference>
<feature type="domain" description="Periplasmic binding protein" evidence="6">
    <location>
        <begin position="63"/>
        <end position="323"/>
    </location>
</feature>
<comment type="caution">
    <text evidence="7">The sequence shown here is derived from an EMBL/GenBank/DDBJ whole genome shotgun (WGS) entry which is preliminary data.</text>
</comment>
<organism evidence="7 8">
    <name type="scientific">Hungatella hathewayi WAL-18680</name>
    <dbReference type="NCBI Taxonomy" id="742737"/>
    <lineage>
        <taxon>Bacteria</taxon>
        <taxon>Bacillati</taxon>
        <taxon>Bacillota</taxon>
        <taxon>Clostridia</taxon>
        <taxon>Lachnospirales</taxon>
        <taxon>Lachnospiraceae</taxon>
        <taxon>Hungatella</taxon>
    </lineage>
</organism>
<dbReference type="PROSITE" id="PS51257">
    <property type="entry name" value="PROKAR_LIPOPROTEIN"/>
    <property type="match status" value="1"/>
</dbReference>
<evidence type="ECO:0000256" key="4">
    <source>
        <dbReference type="SAM" id="MobiDB-lite"/>
    </source>
</evidence>
<gene>
    <name evidence="7" type="ORF">HMPREF9473_00272</name>
</gene>
<dbReference type="GO" id="GO:0030313">
    <property type="term" value="C:cell envelope"/>
    <property type="evidence" value="ECO:0007669"/>
    <property type="project" value="UniProtKB-SubCell"/>
</dbReference>
<dbReference type="EMBL" id="ADLN01000001">
    <property type="protein sequence ID" value="EHI61821.1"/>
    <property type="molecule type" value="Genomic_DNA"/>
</dbReference>
<comment type="subcellular location">
    <subcellularLocation>
        <location evidence="1">Cell envelope</location>
    </subcellularLocation>
</comment>
<dbReference type="GO" id="GO:0030246">
    <property type="term" value="F:carbohydrate binding"/>
    <property type="evidence" value="ECO:0007669"/>
    <property type="project" value="UniProtKB-ARBA"/>
</dbReference>
<feature type="signal peptide" evidence="5">
    <location>
        <begin position="1"/>
        <end position="21"/>
    </location>
</feature>
<dbReference type="HOGENOM" id="CLU_037628_3_7_9"/>
<evidence type="ECO:0000256" key="3">
    <source>
        <dbReference type="ARBA" id="ARBA00022729"/>
    </source>
</evidence>
<dbReference type="SUPFAM" id="SSF53822">
    <property type="entry name" value="Periplasmic binding protein-like I"/>
    <property type="match status" value="1"/>
</dbReference>
<dbReference type="OrthoDB" id="369027at2"/>
<feature type="region of interest" description="Disordered" evidence="4">
    <location>
        <begin position="23"/>
        <end position="55"/>
    </location>
</feature>
<proteinExistence type="inferred from homology"/>
<dbReference type="AlphaFoldDB" id="G5I9T2"/>
<dbReference type="Proteomes" id="UP000005384">
    <property type="component" value="Unassembled WGS sequence"/>
</dbReference>
<dbReference type="PANTHER" id="PTHR46847:SF1">
    <property type="entry name" value="D-ALLOSE-BINDING PERIPLASMIC PROTEIN-RELATED"/>
    <property type="match status" value="1"/>
</dbReference>
<sequence>MKKTLSMILAAALMVSMVGCSGTKNTTAETTKPQTEAVSQGDTAEADTTKAMEAKDTSEPLKVGLSFVSLNFPYFVRMYEQFMDEAKQNGWDVSFVDGNLDAATQLNGIQDMINNDVDVMVVSAWFIDAMEDVFAQCKEKGIPVFIIGNTQNPDAINDLIVYACGTEHYDAGFLGGTWASGYFNDLGKTELNIAIMSGSTEQMKQRGQGFVDGLTKGGIKVEVKNEYDVSTREDAMASAEDALTVYSDLDLIYGVSAQGSLGAYDATVGANRTEVYVVGYDGEDEELELIDKKLNYIATITQDPAGEASTTVEYILKYLDGEKFDKIVPISAGIYCAEGQLTSEQVLGN</sequence>
<evidence type="ECO:0000256" key="2">
    <source>
        <dbReference type="ARBA" id="ARBA00007639"/>
    </source>
</evidence>
<evidence type="ECO:0000313" key="7">
    <source>
        <dbReference type="EMBL" id="EHI61821.1"/>
    </source>
</evidence>
<dbReference type="InterPro" id="IPR028082">
    <property type="entry name" value="Peripla_BP_I"/>
</dbReference>
<protein>
    <recommendedName>
        <fullName evidence="6">Periplasmic binding protein domain-containing protein</fullName>
    </recommendedName>
</protein>
<keyword evidence="8" id="KW-1185">Reference proteome</keyword>
<reference evidence="7 8" key="1">
    <citation type="submission" date="2011-08" db="EMBL/GenBank/DDBJ databases">
        <title>The Genome Sequence of Clostridium hathewayi WAL-18680.</title>
        <authorList>
            <consortium name="The Broad Institute Genome Sequencing Platform"/>
            <person name="Earl A."/>
            <person name="Ward D."/>
            <person name="Feldgarden M."/>
            <person name="Gevers D."/>
            <person name="Finegold S.M."/>
            <person name="Summanen P.H."/>
            <person name="Molitoris D.R."/>
            <person name="Song M."/>
            <person name="Daigneault M."/>
            <person name="Allen-Vercoe E."/>
            <person name="Young S.K."/>
            <person name="Zeng Q."/>
            <person name="Gargeya S."/>
            <person name="Fitzgerald M."/>
            <person name="Haas B."/>
            <person name="Abouelleil A."/>
            <person name="Alvarado L."/>
            <person name="Arachchi H.M."/>
            <person name="Berlin A."/>
            <person name="Brown A."/>
            <person name="Chapman S.B."/>
            <person name="Chen Z."/>
            <person name="Dunbar C."/>
            <person name="Freedman E."/>
            <person name="Gearin G."/>
            <person name="Gellesch M."/>
            <person name="Goldberg J."/>
            <person name="Griggs A."/>
            <person name="Gujja S."/>
            <person name="Heiman D."/>
            <person name="Howarth C."/>
            <person name="Larson L."/>
            <person name="Lui A."/>
            <person name="MacDonald P.J.P."/>
            <person name="Montmayeur A."/>
            <person name="Murphy C."/>
            <person name="Neiman D."/>
            <person name="Pearson M."/>
            <person name="Priest M."/>
            <person name="Roberts A."/>
            <person name="Saif S."/>
            <person name="Shea T."/>
            <person name="Shenoy N."/>
            <person name="Sisk P."/>
            <person name="Stolte C."/>
            <person name="Sykes S."/>
            <person name="Wortman J."/>
            <person name="Nusbaum C."/>
            <person name="Birren B."/>
        </authorList>
    </citation>
    <scope>NUCLEOTIDE SEQUENCE [LARGE SCALE GENOMIC DNA]</scope>
    <source>
        <strain evidence="7 8">WAL-18680</strain>
    </source>
</reference>
<dbReference type="PATRIC" id="fig|742737.3.peg.267"/>
<feature type="compositionally biased region" description="Polar residues" evidence="4">
    <location>
        <begin position="23"/>
        <end position="42"/>
    </location>
</feature>
<dbReference type="Pfam" id="PF13407">
    <property type="entry name" value="Peripla_BP_4"/>
    <property type="match status" value="1"/>
</dbReference>
<name>G5I9T2_9FIRM</name>
<evidence type="ECO:0000256" key="1">
    <source>
        <dbReference type="ARBA" id="ARBA00004196"/>
    </source>
</evidence>
<dbReference type="RefSeq" id="WP_006778254.1">
    <property type="nucleotide sequence ID" value="NZ_CP040506.1"/>
</dbReference>